<feature type="transmembrane region" description="Helical" evidence="8">
    <location>
        <begin position="6"/>
        <end position="32"/>
    </location>
</feature>
<dbReference type="Pfam" id="PF12729">
    <property type="entry name" value="4HB_MCP_1"/>
    <property type="match status" value="1"/>
</dbReference>
<feature type="domain" description="Methyl-accepting transducer" evidence="9">
    <location>
        <begin position="267"/>
        <end position="496"/>
    </location>
</feature>
<dbReference type="EMBL" id="QDKK01000045">
    <property type="protein sequence ID" value="PWC20542.1"/>
    <property type="molecule type" value="Genomic_DNA"/>
</dbReference>
<feature type="transmembrane region" description="Helical" evidence="8">
    <location>
        <begin position="187"/>
        <end position="208"/>
    </location>
</feature>
<dbReference type="GO" id="GO:0007165">
    <property type="term" value="P:signal transduction"/>
    <property type="evidence" value="ECO:0007669"/>
    <property type="project" value="UniProtKB-KW"/>
</dbReference>
<keyword evidence="2" id="KW-0488">Methylation</keyword>
<dbReference type="GO" id="GO:0006935">
    <property type="term" value="P:chemotaxis"/>
    <property type="evidence" value="ECO:0007669"/>
    <property type="project" value="UniProtKB-KW"/>
</dbReference>
<evidence type="ECO:0000313" key="11">
    <source>
        <dbReference type="EMBL" id="PWC20542.1"/>
    </source>
</evidence>
<reference evidence="12 14" key="2">
    <citation type="submission" date="2018-11" db="EMBL/GenBank/DDBJ databases">
        <title>Genome sequences of Brenneria nigrifluens and Brenneria rubrifaciens.</title>
        <authorList>
            <person name="Poret-Peterson A.T."/>
            <person name="McClean A.E."/>
            <person name="Kluepfel D.A."/>
        </authorList>
    </citation>
    <scope>NUCLEOTIDE SEQUENCE [LARGE SCALE GENOMIC DNA]</scope>
    <source>
        <strain evidence="12 14">ATCC 13028</strain>
    </source>
</reference>
<sequence length="560" mass="59356">MKNYKIGIRLGVGFGVLIVFSLVMLACGIYQLHQIDQRTRQMMQEPLQKERLVTDWYGVISASVQRTTAIARSSDDALSELFAAENAVASTGSSERQAEFAGRIAGPQEKALFDKLNEVRQSYIKVRDLIITVKSSGQLEQALTLFEQDFRPAARNYLDTLQALRDFQRASIDQLGSDISRGASNGYLFLGIIGLLIAVAGSLLAWVLTRSIVRPLEHAVRITNAVADGDLTQEVRPEGRDETALLLHALRNMTVRLRTIVGEVRQGAASIAGASSQISAGNLDLSSRTEEQSSALQETAAAIEQLASTVRQNADNAKQANQMAQSTAGQAQSGGQLVSEVVQTMGAIDTSSKKIVDIIGVIDSIAFQTNILALNAAVEAARAGEQGRGFAVVASEVRSLAQRSASAAKEIKELIDHSVQTVESGNRLVEQAGSSILEIVGGVRKVSDLVSEISAASQEQSLGIDQVNVAVTQMEQTTLQNAALVNEAAAATQSLQQQAEQLERGVSVFRLTGEQQISGGSSAAGKPASAATAPSVALEHKPATVGGKSAASGEGNWTTF</sequence>
<dbReference type="CDD" id="cd19411">
    <property type="entry name" value="MCP2201-like_sensor"/>
    <property type="match status" value="1"/>
</dbReference>
<dbReference type="InterPro" id="IPR051310">
    <property type="entry name" value="MCP_chemotaxis"/>
</dbReference>
<keyword evidence="4 6" id="KW-0807">Transducer</keyword>
<dbReference type="CDD" id="cd11386">
    <property type="entry name" value="MCP_signal"/>
    <property type="match status" value="1"/>
</dbReference>
<dbReference type="FunFam" id="1.10.287.950:FF:000001">
    <property type="entry name" value="Methyl-accepting chemotaxis sensory transducer"/>
    <property type="match status" value="1"/>
</dbReference>
<dbReference type="Gene3D" id="1.10.287.950">
    <property type="entry name" value="Methyl-accepting chemotaxis protein"/>
    <property type="match status" value="1"/>
</dbReference>
<dbReference type="CDD" id="cd06225">
    <property type="entry name" value="HAMP"/>
    <property type="match status" value="1"/>
</dbReference>
<evidence type="ECO:0000256" key="2">
    <source>
        <dbReference type="ARBA" id="ARBA00022481"/>
    </source>
</evidence>
<dbReference type="PROSITE" id="PS50885">
    <property type="entry name" value="HAMP"/>
    <property type="match status" value="1"/>
</dbReference>
<comment type="similarity">
    <text evidence="5">Belongs to the methyl-accepting chemotaxis (MCP) protein family.</text>
</comment>
<protein>
    <submittedName>
        <fullName evidence="12">HAMP domain-containing protein</fullName>
    </submittedName>
    <submittedName>
        <fullName evidence="11">Methyl-accepting chemotaxis protein</fullName>
    </submittedName>
</protein>
<keyword evidence="8" id="KW-0472">Membrane</keyword>
<organism evidence="11 13">
    <name type="scientific">Brenneria nigrifluens DSM 30175 = ATCC 13028</name>
    <dbReference type="NCBI Taxonomy" id="1121120"/>
    <lineage>
        <taxon>Bacteria</taxon>
        <taxon>Pseudomonadati</taxon>
        <taxon>Pseudomonadota</taxon>
        <taxon>Gammaproteobacteria</taxon>
        <taxon>Enterobacterales</taxon>
        <taxon>Pectobacteriaceae</taxon>
        <taxon>Brenneria</taxon>
    </lineage>
</organism>
<keyword evidence="8" id="KW-0812">Transmembrane</keyword>
<evidence type="ECO:0000256" key="5">
    <source>
        <dbReference type="ARBA" id="ARBA00029447"/>
    </source>
</evidence>
<keyword evidence="3" id="KW-0145">Chemotaxis</keyword>
<dbReference type="SMART" id="SM00304">
    <property type="entry name" value="HAMP"/>
    <property type="match status" value="1"/>
</dbReference>
<evidence type="ECO:0000256" key="4">
    <source>
        <dbReference type="ARBA" id="ARBA00023224"/>
    </source>
</evidence>
<evidence type="ECO:0000313" key="13">
    <source>
        <dbReference type="Proteomes" id="UP000295985"/>
    </source>
</evidence>
<evidence type="ECO:0000313" key="14">
    <source>
        <dbReference type="Proteomes" id="UP000303847"/>
    </source>
</evidence>
<evidence type="ECO:0000256" key="6">
    <source>
        <dbReference type="PROSITE-ProRule" id="PRU00284"/>
    </source>
</evidence>
<dbReference type="Proteomes" id="UP000303847">
    <property type="component" value="Chromosome"/>
</dbReference>
<dbReference type="InterPro" id="IPR047347">
    <property type="entry name" value="YvaQ-like_sensor"/>
</dbReference>
<proteinExistence type="inferred from homology"/>
<feature type="compositionally biased region" description="Low complexity" evidence="7">
    <location>
        <begin position="518"/>
        <end position="535"/>
    </location>
</feature>
<dbReference type="SMART" id="SM00283">
    <property type="entry name" value="MA"/>
    <property type="match status" value="1"/>
</dbReference>
<dbReference type="SUPFAM" id="SSF58104">
    <property type="entry name" value="Methyl-accepting chemotaxis protein (MCP) signaling domain"/>
    <property type="match status" value="1"/>
</dbReference>
<dbReference type="Pfam" id="PF00015">
    <property type="entry name" value="MCPsignal"/>
    <property type="match status" value="1"/>
</dbReference>
<dbReference type="AlphaFoldDB" id="A0A2U1UG07"/>
<dbReference type="InterPro" id="IPR024478">
    <property type="entry name" value="HlyB_4HB_MCP"/>
</dbReference>
<feature type="domain" description="HAMP" evidence="10">
    <location>
        <begin position="210"/>
        <end position="262"/>
    </location>
</feature>
<evidence type="ECO:0000256" key="1">
    <source>
        <dbReference type="ARBA" id="ARBA00004370"/>
    </source>
</evidence>
<evidence type="ECO:0000313" key="12">
    <source>
        <dbReference type="EMBL" id="QCR04041.1"/>
    </source>
</evidence>
<reference evidence="11 13" key="1">
    <citation type="submission" date="2018-04" db="EMBL/GenBank/DDBJ databases">
        <title>Brenneria corticis sp.nov.</title>
        <authorList>
            <person name="Li Y."/>
        </authorList>
    </citation>
    <scope>NUCLEOTIDE SEQUENCE [LARGE SCALE GENOMIC DNA]</scope>
    <source>
        <strain evidence="11 13">LMG 2694</strain>
    </source>
</reference>
<dbReference type="GO" id="GO:0005886">
    <property type="term" value="C:plasma membrane"/>
    <property type="evidence" value="ECO:0007669"/>
    <property type="project" value="TreeGrafter"/>
</dbReference>
<evidence type="ECO:0000259" key="9">
    <source>
        <dbReference type="PROSITE" id="PS50111"/>
    </source>
</evidence>
<dbReference type="Proteomes" id="UP000295985">
    <property type="component" value="Unassembled WGS sequence"/>
</dbReference>
<comment type="subcellular location">
    <subcellularLocation>
        <location evidence="1">Membrane</location>
    </subcellularLocation>
</comment>
<dbReference type="InterPro" id="IPR003660">
    <property type="entry name" value="HAMP_dom"/>
</dbReference>
<dbReference type="RefSeq" id="WP_009112183.1">
    <property type="nucleotide sequence ID" value="NZ_CP034036.1"/>
</dbReference>
<dbReference type="OrthoDB" id="6532575at2"/>
<evidence type="ECO:0000259" key="10">
    <source>
        <dbReference type="PROSITE" id="PS50885"/>
    </source>
</evidence>
<dbReference type="PROSITE" id="PS51257">
    <property type="entry name" value="PROKAR_LIPOPROTEIN"/>
    <property type="match status" value="1"/>
</dbReference>
<dbReference type="InterPro" id="IPR004089">
    <property type="entry name" value="MCPsignal_dom"/>
</dbReference>
<accession>A0A2U1UG07</accession>
<dbReference type="GO" id="GO:0004888">
    <property type="term" value="F:transmembrane signaling receptor activity"/>
    <property type="evidence" value="ECO:0007669"/>
    <property type="project" value="TreeGrafter"/>
</dbReference>
<dbReference type="PROSITE" id="PS50111">
    <property type="entry name" value="CHEMOTAXIS_TRANSDUC_2"/>
    <property type="match status" value="1"/>
</dbReference>
<keyword evidence="8" id="KW-1133">Transmembrane helix</keyword>
<keyword evidence="14" id="KW-1185">Reference proteome</keyword>
<dbReference type="Pfam" id="PF00672">
    <property type="entry name" value="HAMP"/>
    <property type="match status" value="1"/>
</dbReference>
<dbReference type="PANTHER" id="PTHR43531:SF14">
    <property type="entry name" value="METHYL-ACCEPTING CHEMOTAXIS PROTEIN I-RELATED"/>
    <property type="match status" value="1"/>
</dbReference>
<dbReference type="EMBL" id="CP034036">
    <property type="protein sequence ID" value="QCR04041.1"/>
    <property type="molecule type" value="Genomic_DNA"/>
</dbReference>
<evidence type="ECO:0000256" key="3">
    <source>
        <dbReference type="ARBA" id="ARBA00022500"/>
    </source>
</evidence>
<evidence type="ECO:0000256" key="7">
    <source>
        <dbReference type="SAM" id="MobiDB-lite"/>
    </source>
</evidence>
<dbReference type="PANTHER" id="PTHR43531">
    <property type="entry name" value="PROTEIN ICFG"/>
    <property type="match status" value="1"/>
</dbReference>
<gene>
    <name evidence="11" type="ORF">DDT54_20650</name>
    <name evidence="12" type="ORF">EH206_07515</name>
</gene>
<feature type="region of interest" description="Disordered" evidence="7">
    <location>
        <begin position="517"/>
        <end position="560"/>
    </location>
</feature>
<evidence type="ECO:0000256" key="8">
    <source>
        <dbReference type="SAM" id="Phobius"/>
    </source>
</evidence>
<name>A0A2U1UG07_9GAMM</name>